<dbReference type="Proteomes" id="UP001183202">
    <property type="component" value="Unassembled WGS sequence"/>
</dbReference>
<dbReference type="EMBL" id="JAVREJ010000007">
    <property type="protein sequence ID" value="MDT0350427.1"/>
    <property type="molecule type" value="Genomic_DNA"/>
</dbReference>
<keyword evidence="1" id="KW-0472">Membrane</keyword>
<proteinExistence type="predicted"/>
<keyword evidence="5" id="KW-1185">Reference proteome</keyword>
<evidence type="ECO:0000256" key="1">
    <source>
        <dbReference type="SAM" id="Phobius"/>
    </source>
</evidence>
<evidence type="ECO:0000313" key="4">
    <source>
        <dbReference type="EMBL" id="MDT0350427.1"/>
    </source>
</evidence>
<evidence type="ECO:0000313" key="5">
    <source>
        <dbReference type="Proteomes" id="UP001183202"/>
    </source>
</evidence>
<evidence type="ECO:0000259" key="3">
    <source>
        <dbReference type="Pfam" id="PF14344"/>
    </source>
</evidence>
<reference evidence="5" key="1">
    <citation type="submission" date="2023-07" db="EMBL/GenBank/DDBJ databases">
        <title>30 novel species of actinomycetes from the DSMZ collection.</title>
        <authorList>
            <person name="Nouioui I."/>
        </authorList>
    </citation>
    <scope>NUCLEOTIDE SEQUENCE [LARGE SCALE GENOMIC DNA]</scope>
    <source>
        <strain evidence="5">DSM 45834</strain>
    </source>
</reference>
<accession>A0ABU2NA56</accession>
<feature type="chain" id="PRO_5046707343" evidence="2">
    <location>
        <begin position="31"/>
        <end position="275"/>
    </location>
</feature>
<feature type="domain" description="DUF4397" evidence="3">
    <location>
        <begin position="34"/>
        <end position="150"/>
    </location>
</feature>
<feature type="transmembrane region" description="Helical" evidence="1">
    <location>
        <begin position="249"/>
        <end position="269"/>
    </location>
</feature>
<keyword evidence="2" id="KW-0732">Signal</keyword>
<evidence type="ECO:0000256" key="2">
    <source>
        <dbReference type="SAM" id="SignalP"/>
    </source>
</evidence>
<keyword evidence="1" id="KW-1133">Transmembrane helix</keyword>
<organism evidence="4 5">
    <name type="scientific">Pseudonocardia charpentierae</name>
    <dbReference type="NCBI Taxonomy" id="3075545"/>
    <lineage>
        <taxon>Bacteria</taxon>
        <taxon>Bacillati</taxon>
        <taxon>Actinomycetota</taxon>
        <taxon>Actinomycetes</taxon>
        <taxon>Pseudonocardiales</taxon>
        <taxon>Pseudonocardiaceae</taxon>
        <taxon>Pseudonocardia</taxon>
    </lineage>
</organism>
<keyword evidence="1" id="KW-0812">Transmembrane</keyword>
<sequence length="275" mass="27025">MRLNHLARHAGLAVGGALALALVAAPAAVAQETATVYVVHGVPDTPVDVYVDGKRAIDDFEPGTSQGPVQLPAGPHKLALFAADAVDGSGSPLLSTDADLPAGGNVTVVAHLDEGGNPKITPFVNDVSSVPAGQARLVVRHTAAAPAVDVLAGGQPVIEGLSNGQEKALEVPAGSVSAAVAAAGTTDPVIGPADVDLKEGTATFVQAIGKLDGGKLSLVSFTVSDLHSSPSGVPSGAPSGAPADGGAPAWLLVTTLAGLSVVAVSAVRLRSAARR</sequence>
<dbReference type="InterPro" id="IPR025510">
    <property type="entry name" value="DUF4397"/>
</dbReference>
<dbReference type="Pfam" id="PF14344">
    <property type="entry name" value="DUF4397"/>
    <property type="match status" value="1"/>
</dbReference>
<name>A0ABU2NA56_9PSEU</name>
<comment type="caution">
    <text evidence="4">The sequence shown here is derived from an EMBL/GenBank/DDBJ whole genome shotgun (WGS) entry which is preliminary data.</text>
</comment>
<dbReference type="RefSeq" id="WP_311556461.1">
    <property type="nucleotide sequence ID" value="NZ_JAVREJ010000007.1"/>
</dbReference>
<protein>
    <submittedName>
        <fullName evidence="4">DUF4397 domain-containing protein</fullName>
    </submittedName>
</protein>
<gene>
    <name evidence="4" type="ORF">RM445_12915</name>
</gene>
<feature type="signal peptide" evidence="2">
    <location>
        <begin position="1"/>
        <end position="30"/>
    </location>
</feature>